<dbReference type="EnsemblPlants" id="Zm00001eb291700_T001">
    <property type="protein sequence ID" value="Zm00001eb291700_P001"/>
    <property type="gene ID" value="Zm00001eb291700"/>
</dbReference>
<dbReference type="Gramene" id="Zm00001eb291700_T001">
    <property type="protein sequence ID" value="Zm00001eb291700_P001"/>
    <property type="gene ID" value="Zm00001eb291700"/>
</dbReference>
<name>A0A804Q3D0_MAIZE</name>
<proteinExistence type="predicted"/>
<organism evidence="3 4">
    <name type="scientific">Zea mays</name>
    <name type="common">Maize</name>
    <dbReference type="NCBI Taxonomy" id="4577"/>
    <lineage>
        <taxon>Eukaryota</taxon>
        <taxon>Viridiplantae</taxon>
        <taxon>Streptophyta</taxon>
        <taxon>Embryophyta</taxon>
        <taxon>Tracheophyta</taxon>
        <taxon>Spermatophyta</taxon>
        <taxon>Magnoliopsida</taxon>
        <taxon>Liliopsida</taxon>
        <taxon>Poales</taxon>
        <taxon>Poaceae</taxon>
        <taxon>PACMAD clade</taxon>
        <taxon>Panicoideae</taxon>
        <taxon>Andropogonodae</taxon>
        <taxon>Andropogoneae</taxon>
        <taxon>Tripsacinae</taxon>
        <taxon>Zea</taxon>
    </lineage>
</organism>
<keyword evidence="4" id="KW-1185">Reference proteome</keyword>
<evidence type="ECO:0000256" key="2">
    <source>
        <dbReference type="SAM" id="SignalP"/>
    </source>
</evidence>
<feature type="chain" id="PRO_5032275714" evidence="2">
    <location>
        <begin position="26"/>
        <end position="121"/>
    </location>
</feature>
<reference evidence="3" key="3">
    <citation type="submission" date="2021-05" db="UniProtKB">
        <authorList>
            <consortium name="EnsemblPlants"/>
        </authorList>
    </citation>
    <scope>IDENTIFICATION</scope>
    <source>
        <strain evidence="3">cv. B73</strain>
    </source>
</reference>
<dbReference type="AlphaFoldDB" id="A0A804Q3D0"/>
<feature type="region of interest" description="Disordered" evidence="1">
    <location>
        <begin position="71"/>
        <end position="105"/>
    </location>
</feature>
<feature type="signal peptide" evidence="2">
    <location>
        <begin position="1"/>
        <end position="25"/>
    </location>
</feature>
<accession>A0A804Q3D0</accession>
<gene>
    <name evidence="3" type="primary">LOC101027244</name>
</gene>
<reference evidence="4" key="1">
    <citation type="journal article" date="2009" name="Science">
        <title>The B73 maize genome: complexity, diversity, and dynamics.</title>
        <authorList>
            <person name="Schnable P.S."/>
            <person name="Ware D."/>
            <person name="Fulton R.S."/>
            <person name="Stein J.C."/>
            <person name="Wei F."/>
            <person name="Pasternak S."/>
            <person name="Liang C."/>
            <person name="Zhang J."/>
            <person name="Fulton L."/>
            <person name="Graves T.A."/>
            <person name="Minx P."/>
            <person name="Reily A.D."/>
            <person name="Courtney L."/>
            <person name="Kruchowski S.S."/>
            <person name="Tomlinson C."/>
            <person name="Strong C."/>
            <person name="Delehaunty K."/>
            <person name="Fronick C."/>
            <person name="Courtney B."/>
            <person name="Rock S.M."/>
            <person name="Belter E."/>
            <person name="Du F."/>
            <person name="Kim K."/>
            <person name="Abbott R.M."/>
            <person name="Cotton M."/>
            <person name="Levy A."/>
            <person name="Marchetto P."/>
            <person name="Ochoa K."/>
            <person name="Jackson S.M."/>
            <person name="Gillam B."/>
            <person name="Chen W."/>
            <person name="Yan L."/>
            <person name="Higginbotham J."/>
            <person name="Cardenas M."/>
            <person name="Waligorski J."/>
            <person name="Applebaum E."/>
            <person name="Phelps L."/>
            <person name="Falcone J."/>
            <person name="Kanchi K."/>
            <person name="Thane T."/>
            <person name="Scimone A."/>
            <person name="Thane N."/>
            <person name="Henke J."/>
            <person name="Wang T."/>
            <person name="Ruppert J."/>
            <person name="Shah N."/>
            <person name="Rotter K."/>
            <person name="Hodges J."/>
            <person name="Ingenthron E."/>
            <person name="Cordes M."/>
            <person name="Kohlberg S."/>
            <person name="Sgro J."/>
            <person name="Delgado B."/>
            <person name="Mead K."/>
            <person name="Chinwalla A."/>
            <person name="Leonard S."/>
            <person name="Crouse K."/>
            <person name="Collura K."/>
            <person name="Kudrna D."/>
            <person name="Currie J."/>
            <person name="He R."/>
            <person name="Angelova A."/>
            <person name="Rajasekar S."/>
            <person name="Mueller T."/>
            <person name="Lomeli R."/>
            <person name="Scara G."/>
            <person name="Ko A."/>
            <person name="Delaney K."/>
            <person name="Wissotski M."/>
            <person name="Lopez G."/>
            <person name="Campos D."/>
            <person name="Braidotti M."/>
            <person name="Ashley E."/>
            <person name="Golser W."/>
            <person name="Kim H."/>
            <person name="Lee S."/>
            <person name="Lin J."/>
            <person name="Dujmic Z."/>
            <person name="Kim W."/>
            <person name="Talag J."/>
            <person name="Zuccolo A."/>
            <person name="Fan C."/>
            <person name="Sebastian A."/>
            <person name="Kramer M."/>
            <person name="Spiegel L."/>
            <person name="Nascimento L."/>
            <person name="Zutavern T."/>
            <person name="Miller B."/>
            <person name="Ambroise C."/>
            <person name="Muller S."/>
            <person name="Spooner W."/>
            <person name="Narechania A."/>
            <person name="Ren L."/>
            <person name="Wei S."/>
            <person name="Kumari S."/>
            <person name="Faga B."/>
            <person name="Levy M.J."/>
            <person name="McMahan L."/>
            <person name="Van Buren P."/>
            <person name="Vaughn M.W."/>
            <person name="Ying K."/>
            <person name="Yeh C.-T."/>
            <person name="Emrich S.J."/>
            <person name="Jia Y."/>
            <person name="Kalyanaraman A."/>
            <person name="Hsia A.-P."/>
            <person name="Barbazuk W.B."/>
            <person name="Baucom R.S."/>
            <person name="Brutnell T.P."/>
            <person name="Carpita N.C."/>
            <person name="Chaparro C."/>
            <person name="Chia J.-M."/>
            <person name="Deragon J.-M."/>
            <person name="Estill J.C."/>
            <person name="Fu Y."/>
            <person name="Jeddeloh J.A."/>
            <person name="Han Y."/>
            <person name="Lee H."/>
            <person name="Li P."/>
            <person name="Lisch D.R."/>
            <person name="Liu S."/>
            <person name="Liu Z."/>
            <person name="Nagel D.H."/>
            <person name="McCann M.C."/>
            <person name="SanMiguel P."/>
            <person name="Myers A.M."/>
            <person name="Nettleton D."/>
            <person name="Nguyen J."/>
            <person name="Penning B.W."/>
            <person name="Ponnala L."/>
            <person name="Schneider K.L."/>
            <person name="Schwartz D.C."/>
            <person name="Sharma A."/>
            <person name="Soderlund C."/>
            <person name="Springer N.M."/>
            <person name="Sun Q."/>
            <person name="Wang H."/>
            <person name="Waterman M."/>
            <person name="Westerman R."/>
            <person name="Wolfgruber T.K."/>
            <person name="Yang L."/>
            <person name="Yu Y."/>
            <person name="Zhang L."/>
            <person name="Zhou S."/>
            <person name="Zhu Q."/>
            <person name="Bennetzen J.L."/>
            <person name="Dawe R.K."/>
            <person name="Jiang J."/>
            <person name="Jiang N."/>
            <person name="Presting G.G."/>
            <person name="Wessler S.R."/>
            <person name="Aluru S."/>
            <person name="Martienssen R.A."/>
            <person name="Clifton S.W."/>
            <person name="McCombie W.R."/>
            <person name="Wing R.A."/>
            <person name="Wilson R.K."/>
        </authorList>
    </citation>
    <scope>NUCLEOTIDE SEQUENCE [LARGE SCALE GENOMIC DNA]</scope>
    <source>
        <strain evidence="4">cv. B73</strain>
    </source>
</reference>
<keyword evidence="2" id="KW-0732">Signal</keyword>
<dbReference type="Proteomes" id="UP000007305">
    <property type="component" value="Chromosome 6"/>
</dbReference>
<sequence length="121" mass="13002">MESLFHRLPVFVLLICVTCVSPGEGGRARDRDGGDGGCRGGRGGGGCCCGFDAAAVWEETAPRDWEWAVPLGLQQAGSRPGTDGRRRRMEAAATSQPHRRPRMQEKEAVFAWTGIADLTAD</sequence>
<evidence type="ECO:0000313" key="3">
    <source>
        <dbReference type="EnsemblPlants" id="Zm00001eb291700_P001"/>
    </source>
</evidence>
<evidence type="ECO:0000313" key="4">
    <source>
        <dbReference type="Proteomes" id="UP000007305"/>
    </source>
</evidence>
<evidence type="ECO:0000256" key="1">
    <source>
        <dbReference type="SAM" id="MobiDB-lite"/>
    </source>
</evidence>
<protein>
    <submittedName>
        <fullName evidence="3">Uncharacterized protein</fullName>
    </submittedName>
</protein>
<reference evidence="3" key="2">
    <citation type="submission" date="2019-07" db="EMBL/GenBank/DDBJ databases">
        <authorList>
            <person name="Seetharam A."/>
            <person name="Woodhouse M."/>
            <person name="Cannon E."/>
        </authorList>
    </citation>
    <scope>NUCLEOTIDE SEQUENCE [LARGE SCALE GENOMIC DNA]</scope>
    <source>
        <strain evidence="3">cv. B73</strain>
    </source>
</reference>